<keyword evidence="5" id="KW-0805">Transcription regulation</keyword>
<dbReference type="InterPro" id="IPR003656">
    <property type="entry name" value="Znf_BED"/>
</dbReference>
<keyword evidence="6" id="KW-0804">Transcription</keyword>
<dbReference type="SUPFAM" id="SSF57667">
    <property type="entry name" value="beta-beta-alpha zinc fingers"/>
    <property type="match status" value="1"/>
</dbReference>
<evidence type="ECO:0000256" key="7">
    <source>
        <dbReference type="ARBA" id="ARBA00023242"/>
    </source>
</evidence>
<protein>
    <submittedName>
        <fullName evidence="11">Zinc finger BED domain-containing protein 4-like</fullName>
    </submittedName>
</protein>
<dbReference type="GO" id="GO:0008270">
    <property type="term" value="F:zinc ion binding"/>
    <property type="evidence" value="ECO:0007669"/>
    <property type="project" value="UniProtKB-KW"/>
</dbReference>
<dbReference type="PROSITE" id="PS50808">
    <property type="entry name" value="ZF_BED"/>
    <property type="match status" value="1"/>
</dbReference>
<dbReference type="Proteomes" id="UP000515154">
    <property type="component" value="Unplaced"/>
</dbReference>
<evidence type="ECO:0000256" key="6">
    <source>
        <dbReference type="ARBA" id="ARBA00023163"/>
    </source>
</evidence>
<dbReference type="GO" id="GO:0009791">
    <property type="term" value="P:post-embryonic development"/>
    <property type="evidence" value="ECO:0007669"/>
    <property type="project" value="UniProtKB-ARBA"/>
</dbReference>
<dbReference type="GO" id="GO:0005634">
    <property type="term" value="C:nucleus"/>
    <property type="evidence" value="ECO:0007669"/>
    <property type="project" value="UniProtKB-SubCell"/>
</dbReference>
<keyword evidence="10" id="KW-1185">Reference proteome</keyword>
<dbReference type="PANTHER" id="PTHR46481">
    <property type="entry name" value="ZINC FINGER BED DOMAIN-CONTAINING PROTEIN 4"/>
    <property type="match status" value="1"/>
</dbReference>
<dbReference type="GO" id="GO:0003677">
    <property type="term" value="F:DNA binding"/>
    <property type="evidence" value="ECO:0007669"/>
    <property type="project" value="InterPro"/>
</dbReference>
<evidence type="ECO:0000256" key="1">
    <source>
        <dbReference type="ARBA" id="ARBA00004123"/>
    </source>
</evidence>
<evidence type="ECO:0000256" key="3">
    <source>
        <dbReference type="ARBA" id="ARBA00022771"/>
    </source>
</evidence>
<sequence length="266" mass="31133">MSSVVWKFFDVSDDNSFFCVCKLCDILISRGGRTRKTFTTSNMINHLRVYHSEQLAEEQIVLQKKRPFAQLKQLTLTQVIEKKNMWNIDDHKSKIIHKLIGEMIAVNLLPYSFVGDIGFIRLLNHIIPNYCIPSRKYFSENIILEIFKNVKATITNDIDSIKFLSLTIDIWTATTANKPFLCITGHWLTDLFTQQRVLLRVIPLEGSHTSSKICDEITNVLDEYNLKREIIFFNFKRFCPKHDCWCKKVRNRIAILFFAFTSIINK</sequence>
<dbReference type="RefSeq" id="XP_029657343.1">
    <property type="nucleotide sequence ID" value="XM_029801483.1"/>
</dbReference>
<evidence type="ECO:0000313" key="10">
    <source>
        <dbReference type="Proteomes" id="UP000515154"/>
    </source>
</evidence>
<evidence type="ECO:0000259" key="9">
    <source>
        <dbReference type="PROSITE" id="PS50808"/>
    </source>
</evidence>
<evidence type="ECO:0000256" key="5">
    <source>
        <dbReference type="ARBA" id="ARBA00023015"/>
    </source>
</evidence>
<comment type="subcellular location">
    <subcellularLocation>
        <location evidence="1">Nucleus</location>
    </subcellularLocation>
</comment>
<dbReference type="Pfam" id="PF02892">
    <property type="entry name" value="zf-BED"/>
    <property type="match status" value="1"/>
</dbReference>
<dbReference type="SUPFAM" id="SSF53098">
    <property type="entry name" value="Ribonuclease H-like"/>
    <property type="match status" value="1"/>
</dbReference>
<accession>A0A6P7TZY5</accession>
<keyword evidence="4" id="KW-0862">Zinc</keyword>
<evidence type="ECO:0000256" key="8">
    <source>
        <dbReference type="PROSITE-ProRule" id="PRU00027"/>
    </source>
</evidence>
<dbReference type="SMART" id="SM00614">
    <property type="entry name" value="ZnF_BED"/>
    <property type="match status" value="1"/>
</dbReference>
<evidence type="ECO:0000313" key="11">
    <source>
        <dbReference type="RefSeq" id="XP_029657343.1"/>
    </source>
</evidence>
<keyword evidence="2" id="KW-0479">Metal-binding</keyword>
<dbReference type="InterPro" id="IPR052035">
    <property type="entry name" value="ZnF_BED_domain_contain"/>
</dbReference>
<dbReference type="InterPro" id="IPR012337">
    <property type="entry name" value="RNaseH-like_sf"/>
</dbReference>
<dbReference type="AlphaFoldDB" id="A0A6P7TZY5"/>
<name>A0A6P7TZY5_9MOLL</name>
<dbReference type="SUPFAM" id="SSF140996">
    <property type="entry name" value="Hermes dimerisation domain"/>
    <property type="match status" value="1"/>
</dbReference>
<dbReference type="InterPro" id="IPR036236">
    <property type="entry name" value="Znf_C2H2_sf"/>
</dbReference>
<dbReference type="PANTHER" id="PTHR46481:SF10">
    <property type="entry name" value="ZINC FINGER BED DOMAIN-CONTAINING PROTEIN 39"/>
    <property type="match status" value="1"/>
</dbReference>
<organism evidence="10 11">
    <name type="scientific">Octopus sinensis</name>
    <name type="common">East Asian common octopus</name>
    <dbReference type="NCBI Taxonomy" id="2607531"/>
    <lineage>
        <taxon>Eukaryota</taxon>
        <taxon>Metazoa</taxon>
        <taxon>Spiralia</taxon>
        <taxon>Lophotrochozoa</taxon>
        <taxon>Mollusca</taxon>
        <taxon>Cephalopoda</taxon>
        <taxon>Coleoidea</taxon>
        <taxon>Octopodiformes</taxon>
        <taxon>Octopoda</taxon>
        <taxon>Incirrata</taxon>
        <taxon>Octopodidae</taxon>
        <taxon>Octopus</taxon>
    </lineage>
</organism>
<reference evidence="11" key="1">
    <citation type="submission" date="2025-08" db="UniProtKB">
        <authorList>
            <consortium name="RefSeq"/>
        </authorList>
    </citation>
    <scope>IDENTIFICATION</scope>
</reference>
<gene>
    <name evidence="11" type="primary">LOC115231464</name>
</gene>
<evidence type="ECO:0000256" key="2">
    <source>
        <dbReference type="ARBA" id="ARBA00022723"/>
    </source>
</evidence>
<proteinExistence type="predicted"/>
<dbReference type="KEGG" id="osn:115231464"/>
<keyword evidence="7" id="KW-0539">Nucleus</keyword>
<feature type="domain" description="BED-type" evidence="9">
    <location>
        <begin position="1"/>
        <end position="58"/>
    </location>
</feature>
<keyword evidence="3 8" id="KW-0863">Zinc-finger</keyword>
<evidence type="ECO:0000256" key="4">
    <source>
        <dbReference type="ARBA" id="ARBA00022833"/>
    </source>
</evidence>